<feature type="compositionally biased region" description="Polar residues" evidence="1">
    <location>
        <begin position="198"/>
        <end position="211"/>
    </location>
</feature>
<feature type="region of interest" description="Disordered" evidence="1">
    <location>
        <begin position="167"/>
        <end position="219"/>
    </location>
</feature>
<keyword evidence="3" id="KW-1185">Reference proteome</keyword>
<dbReference type="EMBL" id="JANPWB010000013">
    <property type="protein sequence ID" value="KAJ1104274.1"/>
    <property type="molecule type" value="Genomic_DNA"/>
</dbReference>
<proteinExistence type="predicted"/>
<dbReference type="AlphaFoldDB" id="A0AAV7MMF2"/>
<feature type="compositionally biased region" description="Basic residues" evidence="1">
    <location>
        <begin position="183"/>
        <end position="196"/>
    </location>
</feature>
<organism evidence="2 3">
    <name type="scientific">Pleurodeles waltl</name>
    <name type="common">Iberian ribbed newt</name>
    <dbReference type="NCBI Taxonomy" id="8319"/>
    <lineage>
        <taxon>Eukaryota</taxon>
        <taxon>Metazoa</taxon>
        <taxon>Chordata</taxon>
        <taxon>Craniata</taxon>
        <taxon>Vertebrata</taxon>
        <taxon>Euteleostomi</taxon>
        <taxon>Amphibia</taxon>
        <taxon>Batrachia</taxon>
        <taxon>Caudata</taxon>
        <taxon>Salamandroidea</taxon>
        <taxon>Salamandridae</taxon>
        <taxon>Pleurodelinae</taxon>
        <taxon>Pleurodeles</taxon>
    </lineage>
</organism>
<comment type="caution">
    <text evidence="2">The sequence shown here is derived from an EMBL/GenBank/DDBJ whole genome shotgun (WGS) entry which is preliminary data.</text>
</comment>
<evidence type="ECO:0000256" key="1">
    <source>
        <dbReference type="SAM" id="MobiDB-lite"/>
    </source>
</evidence>
<evidence type="ECO:0000313" key="2">
    <source>
        <dbReference type="EMBL" id="KAJ1104274.1"/>
    </source>
</evidence>
<name>A0AAV7MMF2_PLEWA</name>
<sequence>MLVLRLQYSSGSAYAAPGCSRLLQAVLRDPEALTLACLLLSHTSAPLCSFPYLGDTLCRTASVPSCSAALLLLGLLSNLLGNFSGVAEPRTATLAAWHHLSSPPLHLSTLGHNRHQPSSWPRRPRGGMRPLGLLQRSLVHSSAAHRLSVRCVRVGWFTVSRTHGPLNGRRCARQSGKSVAGGHRPHQGAKEFKRRSSAALTGSSIDTSDSAPHSALPLPGEDKSYLEYSTLEFSSTLKIILHRDKMAVE</sequence>
<dbReference type="Proteomes" id="UP001066276">
    <property type="component" value="Chromosome 9"/>
</dbReference>
<evidence type="ECO:0000313" key="3">
    <source>
        <dbReference type="Proteomes" id="UP001066276"/>
    </source>
</evidence>
<gene>
    <name evidence="2" type="ORF">NDU88_001686</name>
</gene>
<accession>A0AAV7MMF2</accession>
<reference evidence="2" key="1">
    <citation type="journal article" date="2022" name="bioRxiv">
        <title>Sequencing and chromosome-scale assembly of the giantPleurodeles waltlgenome.</title>
        <authorList>
            <person name="Brown T."/>
            <person name="Elewa A."/>
            <person name="Iarovenko S."/>
            <person name="Subramanian E."/>
            <person name="Araus A.J."/>
            <person name="Petzold A."/>
            <person name="Susuki M."/>
            <person name="Suzuki K.-i.T."/>
            <person name="Hayashi T."/>
            <person name="Toyoda A."/>
            <person name="Oliveira C."/>
            <person name="Osipova E."/>
            <person name="Leigh N.D."/>
            <person name="Simon A."/>
            <person name="Yun M.H."/>
        </authorList>
    </citation>
    <scope>NUCLEOTIDE SEQUENCE</scope>
    <source>
        <strain evidence="2">20211129_DDA</strain>
        <tissue evidence="2">Liver</tissue>
    </source>
</reference>
<protein>
    <submittedName>
        <fullName evidence="2">Uncharacterized protein</fullName>
    </submittedName>
</protein>